<dbReference type="Pfam" id="PF13581">
    <property type="entry name" value="HATPase_c_2"/>
    <property type="match status" value="1"/>
</dbReference>
<sequence>MSLIPDITLLPVEGDLDVTSAPRLKIALDDLIDGGCRRVILNMAKVAHIDSAGMGVIFYETRRLRRVGGVLSIDNVSPEVYRALSVACVVDLIPVSRAGTKRHVPVLDPSIHPLWSRSLRIDLTRLSEARSWVERMLRRLPLSADEVFDVTLASGEALGNAVDHACSDDGICITVTSFPDRVVVEVSDCGEGFEIAQDEEPTPEHGGEERGRGIRLMRLLVDSVSIARKRVGQGTVVSLIKMLHPDVAG</sequence>
<dbReference type="InterPro" id="IPR002645">
    <property type="entry name" value="STAS_dom"/>
</dbReference>
<dbReference type="InterPro" id="IPR003594">
    <property type="entry name" value="HATPase_dom"/>
</dbReference>
<reference evidence="5" key="2">
    <citation type="journal article" date="2021" name="PeerJ">
        <title>Extensive microbial diversity within the chicken gut microbiome revealed by metagenomics and culture.</title>
        <authorList>
            <person name="Gilroy R."/>
            <person name="Ravi A."/>
            <person name="Getino M."/>
            <person name="Pursley I."/>
            <person name="Horton D.L."/>
            <person name="Alikhan N.F."/>
            <person name="Baker D."/>
            <person name="Gharbi K."/>
            <person name="Hall N."/>
            <person name="Watson M."/>
            <person name="Adriaenssens E.M."/>
            <person name="Foster-Nyarko E."/>
            <person name="Jarju S."/>
            <person name="Secka A."/>
            <person name="Antonio M."/>
            <person name="Oren A."/>
            <person name="Chaudhuri R.R."/>
            <person name="La Ragione R."/>
            <person name="Hildebrand F."/>
            <person name="Pallen M.J."/>
        </authorList>
    </citation>
    <scope>NUCLEOTIDE SEQUENCE</scope>
    <source>
        <strain evidence="5">ChiHjej12B11-29160</strain>
    </source>
</reference>
<dbReference type="AlphaFoldDB" id="A0A9D1HY30"/>
<comment type="caution">
    <text evidence="5">The sequence shown here is derived from an EMBL/GenBank/DDBJ whole genome shotgun (WGS) entry which is preliminary data.</text>
</comment>
<evidence type="ECO:0000256" key="1">
    <source>
        <dbReference type="ARBA" id="ARBA00009013"/>
    </source>
</evidence>
<evidence type="ECO:0000256" key="3">
    <source>
        <dbReference type="RuleBase" id="RU003749"/>
    </source>
</evidence>
<dbReference type="GO" id="GO:0043856">
    <property type="term" value="F:anti-sigma factor antagonist activity"/>
    <property type="evidence" value="ECO:0007669"/>
    <property type="project" value="InterPro"/>
</dbReference>
<feature type="domain" description="STAS" evidence="4">
    <location>
        <begin position="1"/>
        <end position="84"/>
    </location>
</feature>
<evidence type="ECO:0000313" key="6">
    <source>
        <dbReference type="Proteomes" id="UP000824078"/>
    </source>
</evidence>
<comment type="similarity">
    <text evidence="1 3">Belongs to the anti-sigma-factor antagonist family.</text>
</comment>
<dbReference type="SUPFAM" id="SSF52091">
    <property type="entry name" value="SpoIIaa-like"/>
    <property type="match status" value="1"/>
</dbReference>
<dbReference type="Pfam" id="PF01740">
    <property type="entry name" value="STAS"/>
    <property type="match status" value="1"/>
</dbReference>
<dbReference type="InterPro" id="IPR050267">
    <property type="entry name" value="Anti-sigma-factor_SerPK"/>
</dbReference>
<evidence type="ECO:0000259" key="4">
    <source>
        <dbReference type="PROSITE" id="PS50801"/>
    </source>
</evidence>
<dbReference type="PROSITE" id="PS50801">
    <property type="entry name" value="STAS"/>
    <property type="match status" value="1"/>
</dbReference>
<dbReference type="SUPFAM" id="SSF55874">
    <property type="entry name" value="ATPase domain of HSP90 chaperone/DNA topoisomerase II/histidine kinase"/>
    <property type="match status" value="1"/>
</dbReference>
<dbReference type="Proteomes" id="UP000824078">
    <property type="component" value="Unassembled WGS sequence"/>
</dbReference>
<keyword evidence="2" id="KW-0723">Serine/threonine-protein kinase</keyword>
<dbReference type="Gene3D" id="3.30.750.24">
    <property type="entry name" value="STAS domain"/>
    <property type="match status" value="1"/>
</dbReference>
<keyword evidence="2" id="KW-0808">Transferase</keyword>
<dbReference type="PANTHER" id="PTHR35526">
    <property type="entry name" value="ANTI-SIGMA-F FACTOR RSBW-RELATED"/>
    <property type="match status" value="1"/>
</dbReference>
<keyword evidence="2" id="KW-0418">Kinase</keyword>
<dbReference type="GO" id="GO:0004674">
    <property type="term" value="F:protein serine/threonine kinase activity"/>
    <property type="evidence" value="ECO:0007669"/>
    <property type="project" value="UniProtKB-KW"/>
</dbReference>
<protein>
    <recommendedName>
        <fullName evidence="3">Anti-sigma factor antagonist</fullName>
    </recommendedName>
</protein>
<dbReference type="EMBL" id="DVMQ01000021">
    <property type="protein sequence ID" value="HIU24811.1"/>
    <property type="molecule type" value="Genomic_DNA"/>
</dbReference>
<dbReference type="CDD" id="cd16936">
    <property type="entry name" value="HATPase_RsbW-like"/>
    <property type="match status" value="1"/>
</dbReference>
<dbReference type="InterPro" id="IPR003658">
    <property type="entry name" value="Anti-sigma_ant"/>
</dbReference>
<dbReference type="PANTHER" id="PTHR35526:SF3">
    <property type="entry name" value="ANTI-SIGMA-F FACTOR RSBW"/>
    <property type="match status" value="1"/>
</dbReference>
<evidence type="ECO:0000313" key="5">
    <source>
        <dbReference type="EMBL" id="HIU24811.1"/>
    </source>
</evidence>
<evidence type="ECO:0000256" key="2">
    <source>
        <dbReference type="ARBA" id="ARBA00022527"/>
    </source>
</evidence>
<dbReference type="InterPro" id="IPR036513">
    <property type="entry name" value="STAS_dom_sf"/>
</dbReference>
<dbReference type="InterPro" id="IPR036890">
    <property type="entry name" value="HATPase_C_sf"/>
</dbReference>
<dbReference type="CDD" id="cd07043">
    <property type="entry name" value="STAS_anti-anti-sigma_factors"/>
    <property type="match status" value="1"/>
</dbReference>
<name>A0A9D1HY30_9ACTN</name>
<organism evidence="5 6">
    <name type="scientific">Candidatus Coprovicinus avistercoris</name>
    <dbReference type="NCBI Taxonomy" id="2840754"/>
    <lineage>
        <taxon>Bacteria</taxon>
        <taxon>Bacillati</taxon>
        <taxon>Actinomycetota</taxon>
        <taxon>Coriobacteriia</taxon>
        <taxon>Coriobacteriales</taxon>
        <taxon>Coriobacteriaceae</taxon>
        <taxon>Coriobacteriaceae incertae sedis</taxon>
        <taxon>Candidatus Coprovicinus</taxon>
    </lineage>
</organism>
<dbReference type="NCBIfam" id="TIGR00377">
    <property type="entry name" value="ant_ant_sig"/>
    <property type="match status" value="1"/>
</dbReference>
<gene>
    <name evidence="5" type="ORF">IAD17_07820</name>
</gene>
<reference evidence="5" key="1">
    <citation type="submission" date="2020-10" db="EMBL/GenBank/DDBJ databases">
        <authorList>
            <person name="Gilroy R."/>
        </authorList>
    </citation>
    <scope>NUCLEOTIDE SEQUENCE</scope>
    <source>
        <strain evidence="5">ChiHjej12B11-29160</strain>
    </source>
</reference>
<proteinExistence type="inferred from homology"/>
<dbReference type="Gene3D" id="3.30.565.10">
    <property type="entry name" value="Histidine kinase-like ATPase, C-terminal domain"/>
    <property type="match status" value="1"/>
</dbReference>
<accession>A0A9D1HY30</accession>